<evidence type="ECO:0000313" key="1">
    <source>
        <dbReference type="EMBL" id="OAS14133.1"/>
    </source>
</evidence>
<dbReference type="InterPro" id="IPR014407">
    <property type="entry name" value="McrC_bac"/>
</dbReference>
<dbReference type="NCBIfam" id="NF007277">
    <property type="entry name" value="PRK09736.1"/>
    <property type="match status" value="1"/>
</dbReference>
<dbReference type="STRING" id="427683.A5481_30725"/>
<dbReference type="Pfam" id="PF10117">
    <property type="entry name" value="McrBC"/>
    <property type="match status" value="1"/>
</dbReference>
<dbReference type="PANTHER" id="PTHR38733">
    <property type="entry name" value="PROTEIN MCRC"/>
    <property type="match status" value="1"/>
</dbReference>
<dbReference type="PIRSF" id="PIRSF003109">
    <property type="entry name" value="McrC"/>
    <property type="match status" value="1"/>
</dbReference>
<organism evidence="1 2">
    <name type="scientific">Methylobacterium platani</name>
    <dbReference type="NCBI Taxonomy" id="427683"/>
    <lineage>
        <taxon>Bacteria</taxon>
        <taxon>Pseudomonadati</taxon>
        <taxon>Pseudomonadota</taxon>
        <taxon>Alphaproteobacteria</taxon>
        <taxon>Hyphomicrobiales</taxon>
        <taxon>Methylobacteriaceae</taxon>
        <taxon>Methylobacterium</taxon>
    </lineage>
</organism>
<dbReference type="InterPro" id="IPR019292">
    <property type="entry name" value="McrC"/>
</dbReference>
<name>A0A179RZ34_9HYPH</name>
<dbReference type="GO" id="GO:0009307">
    <property type="term" value="P:DNA restriction-modification system"/>
    <property type="evidence" value="ECO:0007669"/>
    <property type="project" value="InterPro"/>
</dbReference>
<reference evidence="1 2" key="1">
    <citation type="submission" date="2016-04" db="EMBL/GenBank/DDBJ databases">
        <authorList>
            <person name="Evans L.H."/>
            <person name="Alamgir A."/>
            <person name="Owens N."/>
            <person name="Weber N.D."/>
            <person name="Virtaneva K."/>
            <person name="Barbian K."/>
            <person name="Babar A."/>
            <person name="Rosenke K."/>
        </authorList>
    </citation>
    <scope>NUCLEOTIDE SEQUENCE [LARGE SCALE GENOMIC DNA]</scope>
    <source>
        <strain evidence="1 2">PMB02</strain>
    </source>
</reference>
<dbReference type="EMBL" id="LWHQ01000091">
    <property type="protein sequence ID" value="OAS14133.1"/>
    <property type="molecule type" value="Genomic_DNA"/>
</dbReference>
<dbReference type="PANTHER" id="PTHR38733:SF1">
    <property type="entry name" value="TYPE IV METHYL-DIRECTED RESTRICTION ENZYME ECOKMCRBC"/>
    <property type="match status" value="1"/>
</dbReference>
<protein>
    <recommendedName>
        <fullName evidence="3">5-methylcytosine-specific restriction endonuclease system specificity protein McrC</fullName>
    </recommendedName>
</protein>
<accession>A0A179RZ34</accession>
<dbReference type="Proteomes" id="UP000078316">
    <property type="component" value="Unassembled WGS sequence"/>
</dbReference>
<gene>
    <name evidence="1" type="ORF">A5481_30725</name>
</gene>
<sequence length="366" mass="40618">MVTPAAAEPDRIPIRNLWFLLVYAGDLAAFAPSLKVKVEDSPDLPHLVVGLFAAVVERRLRRSPTRHYVGRAATLPRVRGRIDVFRTVVERTLERGEVACRFEELSIDTPRNRFVRAALAVAGRMPVEAGLARRCRSLAQRLELAGVAVVPASLHSLARETFGRNDAEDRPMVELARLVLALALPTEDAGSRGLPAPIRDEVLLRKLFERAVGGFYRYHLPKAEGWTVDSGQWLEWPQSGATDGIADLLPRMQTDIVIEAPGRRLVIDTKFTDILTRNRFGRERFKSGYLYQMYAYLGSQAHRGGVHATAEGLLLHPSLGLHVDEHVTIQGHRIRFATLDLKAETAGIERRLLDLAGAPTVAERAA</sequence>
<dbReference type="RefSeq" id="WP_048433731.1">
    <property type="nucleotide sequence ID" value="NZ_LWHQ01000091.1"/>
</dbReference>
<evidence type="ECO:0000313" key="2">
    <source>
        <dbReference type="Proteomes" id="UP000078316"/>
    </source>
</evidence>
<comment type="caution">
    <text evidence="1">The sequence shown here is derived from an EMBL/GenBank/DDBJ whole genome shotgun (WGS) entry which is preliminary data.</text>
</comment>
<evidence type="ECO:0008006" key="3">
    <source>
        <dbReference type="Google" id="ProtNLM"/>
    </source>
</evidence>
<dbReference type="AlphaFoldDB" id="A0A179RZ34"/>
<proteinExistence type="predicted"/>
<dbReference type="OrthoDB" id="5500856at2"/>